<keyword evidence="2" id="KW-1185">Reference proteome</keyword>
<name>A0ACC2L2Y3_PERAE</name>
<dbReference type="Proteomes" id="UP001234297">
    <property type="component" value="Chromosome 6"/>
</dbReference>
<organism evidence="1 2">
    <name type="scientific">Persea americana</name>
    <name type="common">Avocado</name>
    <dbReference type="NCBI Taxonomy" id="3435"/>
    <lineage>
        <taxon>Eukaryota</taxon>
        <taxon>Viridiplantae</taxon>
        <taxon>Streptophyta</taxon>
        <taxon>Embryophyta</taxon>
        <taxon>Tracheophyta</taxon>
        <taxon>Spermatophyta</taxon>
        <taxon>Magnoliopsida</taxon>
        <taxon>Magnoliidae</taxon>
        <taxon>Laurales</taxon>
        <taxon>Lauraceae</taxon>
        <taxon>Persea</taxon>
    </lineage>
</organism>
<proteinExistence type="predicted"/>
<protein>
    <submittedName>
        <fullName evidence="1">Uncharacterized protein</fullName>
    </submittedName>
</protein>
<comment type="caution">
    <text evidence="1">The sequence shown here is derived from an EMBL/GenBank/DDBJ whole genome shotgun (WGS) entry which is preliminary data.</text>
</comment>
<accession>A0ACC2L2Y3</accession>
<sequence>MDVRKRNSTTIARSSAIGWLIVIDALGVVMLMRLRDLGIPHVLNNLLIALVPVERLLHVAPARDHRPDQVNRGSGQHAAACAEEEGEDNAEDVLGELAEGARGEGPNEGNWAGDLGFARWVIGDLGEAGVVDGGGDLGEIGAFDEESGGWVEGFWVEIVELAVEDEEGRLVSEGGV</sequence>
<evidence type="ECO:0000313" key="2">
    <source>
        <dbReference type="Proteomes" id="UP001234297"/>
    </source>
</evidence>
<reference evidence="1 2" key="1">
    <citation type="journal article" date="2022" name="Hortic Res">
        <title>A haplotype resolved chromosomal level avocado genome allows analysis of novel avocado genes.</title>
        <authorList>
            <person name="Nath O."/>
            <person name="Fletcher S.J."/>
            <person name="Hayward A."/>
            <person name="Shaw L.M."/>
            <person name="Masouleh A.K."/>
            <person name="Furtado A."/>
            <person name="Henry R.J."/>
            <person name="Mitter N."/>
        </authorList>
    </citation>
    <scope>NUCLEOTIDE SEQUENCE [LARGE SCALE GENOMIC DNA]</scope>
    <source>
        <strain evidence="2">cv. Hass</strain>
    </source>
</reference>
<gene>
    <name evidence="1" type="ORF">MRB53_020744</name>
</gene>
<evidence type="ECO:0000313" key="1">
    <source>
        <dbReference type="EMBL" id="KAJ8627437.1"/>
    </source>
</evidence>
<dbReference type="EMBL" id="CM056814">
    <property type="protein sequence ID" value="KAJ8627437.1"/>
    <property type="molecule type" value="Genomic_DNA"/>
</dbReference>